<dbReference type="Proteomes" id="UP000186601">
    <property type="component" value="Unassembled WGS sequence"/>
</dbReference>
<dbReference type="InterPro" id="IPR050524">
    <property type="entry name" value="APC_YAT"/>
</dbReference>
<feature type="transmembrane region" description="Helical" evidence="7">
    <location>
        <begin position="75"/>
        <end position="101"/>
    </location>
</feature>
<evidence type="ECO:0000256" key="7">
    <source>
        <dbReference type="SAM" id="Phobius"/>
    </source>
</evidence>
<keyword evidence="6 7" id="KW-0472">Membrane</keyword>
<sequence length="142" mass="15668">MAAIRPIYPISSSSSFTEPKSEFVSYEKERSPPQDGPTCPTWMRILTGNAAVGYDTQRALGSRHIMMIAGPGSALLSYLVVGFFCYGVVIALGEMASYIPVSGTFSVFATRFVSPALGFTLGWNYWFQWFVFLPANLIHLVH</sequence>
<evidence type="ECO:0000256" key="1">
    <source>
        <dbReference type="ARBA" id="ARBA00004141"/>
    </source>
</evidence>
<keyword evidence="5 7" id="KW-1133">Transmembrane helix</keyword>
<comment type="caution">
    <text evidence="9">The sequence shown here is derived from an EMBL/GenBank/DDBJ whole genome shotgun (WGS) entry which is preliminary data.</text>
</comment>
<reference evidence="9 10" key="1">
    <citation type="submission" date="2018-02" db="EMBL/GenBank/DDBJ databases">
        <title>Genome sequence of the basidiomycete white-rot fungus Phlebia centrifuga.</title>
        <authorList>
            <person name="Granchi Z."/>
            <person name="Peng M."/>
            <person name="de Vries R.P."/>
            <person name="Hilden K."/>
            <person name="Makela M.R."/>
            <person name="Grigoriev I."/>
            <person name="Riley R."/>
        </authorList>
    </citation>
    <scope>NUCLEOTIDE SEQUENCE [LARGE SCALE GENOMIC DNA]</scope>
    <source>
        <strain evidence="9 10">FBCC195</strain>
    </source>
</reference>
<dbReference type="PANTHER" id="PTHR43341:SF1">
    <property type="entry name" value="GENERAL AMINO-ACID PERMEASE GAP1"/>
    <property type="match status" value="1"/>
</dbReference>
<dbReference type="Gene3D" id="1.20.1740.10">
    <property type="entry name" value="Amino acid/polyamine transporter I"/>
    <property type="match status" value="1"/>
</dbReference>
<dbReference type="AlphaFoldDB" id="A0A2R6NT10"/>
<feature type="domain" description="Amino acid permease/ SLC12A" evidence="8">
    <location>
        <begin position="64"/>
        <end position="139"/>
    </location>
</feature>
<name>A0A2R6NT10_9APHY</name>
<evidence type="ECO:0000313" key="9">
    <source>
        <dbReference type="EMBL" id="PSR76094.1"/>
    </source>
</evidence>
<dbReference type="InterPro" id="IPR004840">
    <property type="entry name" value="Amino_acid_permease_CS"/>
</dbReference>
<keyword evidence="4" id="KW-0029">Amino-acid transport</keyword>
<comment type="subcellular location">
    <subcellularLocation>
        <location evidence="1">Membrane</location>
        <topology evidence="1">Multi-pass membrane protein</topology>
    </subcellularLocation>
</comment>
<evidence type="ECO:0000256" key="4">
    <source>
        <dbReference type="ARBA" id="ARBA00022970"/>
    </source>
</evidence>
<keyword evidence="3 7" id="KW-0812">Transmembrane</keyword>
<evidence type="ECO:0000256" key="6">
    <source>
        <dbReference type="ARBA" id="ARBA00023136"/>
    </source>
</evidence>
<dbReference type="InterPro" id="IPR004841">
    <property type="entry name" value="AA-permease/SLC12A_dom"/>
</dbReference>
<keyword evidence="10" id="KW-1185">Reference proteome</keyword>
<dbReference type="GO" id="GO:0015171">
    <property type="term" value="F:amino acid transmembrane transporter activity"/>
    <property type="evidence" value="ECO:0007669"/>
    <property type="project" value="TreeGrafter"/>
</dbReference>
<proteinExistence type="predicted"/>
<gene>
    <name evidence="9" type="ORF">PHLCEN_2v8682</name>
</gene>
<protein>
    <recommendedName>
        <fullName evidence="8">Amino acid permease/ SLC12A domain-containing protein</fullName>
    </recommendedName>
</protein>
<dbReference type="GO" id="GO:0016020">
    <property type="term" value="C:membrane"/>
    <property type="evidence" value="ECO:0007669"/>
    <property type="project" value="UniProtKB-SubCell"/>
</dbReference>
<evidence type="ECO:0000259" key="8">
    <source>
        <dbReference type="Pfam" id="PF00324"/>
    </source>
</evidence>
<evidence type="ECO:0000256" key="3">
    <source>
        <dbReference type="ARBA" id="ARBA00022692"/>
    </source>
</evidence>
<dbReference type="STRING" id="98765.A0A2R6NT10"/>
<dbReference type="PANTHER" id="PTHR43341">
    <property type="entry name" value="AMINO ACID PERMEASE"/>
    <property type="match status" value="1"/>
</dbReference>
<evidence type="ECO:0000256" key="2">
    <source>
        <dbReference type="ARBA" id="ARBA00022448"/>
    </source>
</evidence>
<dbReference type="Pfam" id="PF00324">
    <property type="entry name" value="AA_permease"/>
    <property type="match status" value="1"/>
</dbReference>
<organism evidence="9 10">
    <name type="scientific">Hermanssonia centrifuga</name>
    <dbReference type="NCBI Taxonomy" id="98765"/>
    <lineage>
        <taxon>Eukaryota</taxon>
        <taxon>Fungi</taxon>
        <taxon>Dikarya</taxon>
        <taxon>Basidiomycota</taxon>
        <taxon>Agaricomycotina</taxon>
        <taxon>Agaricomycetes</taxon>
        <taxon>Polyporales</taxon>
        <taxon>Meruliaceae</taxon>
        <taxon>Hermanssonia</taxon>
    </lineage>
</organism>
<dbReference type="OrthoDB" id="3263915at2759"/>
<keyword evidence="2" id="KW-0813">Transport</keyword>
<dbReference type="PROSITE" id="PS00218">
    <property type="entry name" value="AMINO_ACID_PERMEASE_1"/>
    <property type="match status" value="1"/>
</dbReference>
<dbReference type="EMBL" id="MLYV02000862">
    <property type="protein sequence ID" value="PSR76094.1"/>
    <property type="molecule type" value="Genomic_DNA"/>
</dbReference>
<evidence type="ECO:0000256" key="5">
    <source>
        <dbReference type="ARBA" id="ARBA00022989"/>
    </source>
</evidence>
<accession>A0A2R6NT10</accession>
<evidence type="ECO:0000313" key="10">
    <source>
        <dbReference type="Proteomes" id="UP000186601"/>
    </source>
</evidence>